<dbReference type="PANTHER" id="PTHR36138">
    <property type="entry name" value="EXPRESSED PROTEIN-RELATED"/>
    <property type="match status" value="1"/>
</dbReference>
<evidence type="ECO:0000313" key="2">
    <source>
        <dbReference type="Proteomes" id="UP001054889"/>
    </source>
</evidence>
<dbReference type="AlphaFoldDB" id="A0AAV5CIA0"/>
<comment type="caution">
    <text evidence="1">The sequence shown here is derived from an EMBL/GenBank/DDBJ whole genome shotgun (WGS) entry which is preliminary data.</text>
</comment>
<dbReference type="Proteomes" id="UP001054889">
    <property type="component" value="Unassembled WGS sequence"/>
</dbReference>
<gene>
    <name evidence="1" type="primary">ga14723</name>
    <name evidence="1" type="ORF">PR202_ga14723</name>
</gene>
<accession>A0AAV5CIA0</accession>
<reference evidence="1" key="1">
    <citation type="journal article" date="2018" name="DNA Res.">
        <title>Multiple hybrid de novo genome assembly of finger millet, an orphan allotetraploid crop.</title>
        <authorList>
            <person name="Hatakeyama M."/>
            <person name="Aluri S."/>
            <person name="Balachadran M.T."/>
            <person name="Sivarajan S.R."/>
            <person name="Patrignani A."/>
            <person name="Gruter S."/>
            <person name="Poveda L."/>
            <person name="Shimizu-Inatsugi R."/>
            <person name="Baeten J."/>
            <person name="Francoijs K.J."/>
            <person name="Nataraja K.N."/>
            <person name="Reddy Y.A.N."/>
            <person name="Phadnis S."/>
            <person name="Ravikumar R.L."/>
            <person name="Schlapbach R."/>
            <person name="Sreeman S.M."/>
            <person name="Shimizu K.K."/>
        </authorList>
    </citation>
    <scope>NUCLEOTIDE SEQUENCE</scope>
</reference>
<sequence>MEAATWCLDASKIEELKKVFMERAENAARRQAEEDANKSKLPRRTKVVRVKQEYIDYLLANPPKPYRGMSQELIGMAQPPKLREDLRALMARVSASHQKRYDQQLDFLEQYRLKGYAEEEIEIRDDEDTIAVTGN</sequence>
<organism evidence="1 2">
    <name type="scientific">Eleusine coracana subsp. coracana</name>
    <dbReference type="NCBI Taxonomy" id="191504"/>
    <lineage>
        <taxon>Eukaryota</taxon>
        <taxon>Viridiplantae</taxon>
        <taxon>Streptophyta</taxon>
        <taxon>Embryophyta</taxon>
        <taxon>Tracheophyta</taxon>
        <taxon>Spermatophyta</taxon>
        <taxon>Magnoliopsida</taxon>
        <taxon>Liliopsida</taxon>
        <taxon>Poales</taxon>
        <taxon>Poaceae</taxon>
        <taxon>PACMAD clade</taxon>
        <taxon>Chloridoideae</taxon>
        <taxon>Cynodonteae</taxon>
        <taxon>Eleusininae</taxon>
        <taxon>Eleusine</taxon>
    </lineage>
</organism>
<name>A0AAV5CIA0_ELECO</name>
<dbReference type="EMBL" id="BQKI01000007">
    <property type="protein sequence ID" value="GJM97771.1"/>
    <property type="molecule type" value="Genomic_DNA"/>
</dbReference>
<dbReference type="PANTHER" id="PTHR36138:SF13">
    <property type="entry name" value="OS04G0604500 PROTEIN"/>
    <property type="match status" value="1"/>
</dbReference>
<keyword evidence="2" id="KW-1185">Reference proteome</keyword>
<protein>
    <submittedName>
        <fullName evidence="1">Uncharacterized protein</fullName>
    </submittedName>
</protein>
<reference evidence="1" key="2">
    <citation type="submission" date="2021-12" db="EMBL/GenBank/DDBJ databases">
        <title>Resequencing data analysis of finger millet.</title>
        <authorList>
            <person name="Hatakeyama M."/>
            <person name="Aluri S."/>
            <person name="Balachadran M.T."/>
            <person name="Sivarajan S.R."/>
            <person name="Poveda L."/>
            <person name="Shimizu-Inatsugi R."/>
            <person name="Schlapbach R."/>
            <person name="Sreeman S.M."/>
            <person name="Shimizu K.K."/>
        </authorList>
    </citation>
    <scope>NUCLEOTIDE SEQUENCE</scope>
</reference>
<evidence type="ECO:0000313" key="1">
    <source>
        <dbReference type="EMBL" id="GJM97771.1"/>
    </source>
</evidence>
<proteinExistence type="predicted"/>